<proteinExistence type="predicted"/>
<keyword evidence="2" id="KW-1185">Reference proteome</keyword>
<dbReference type="InterPro" id="IPR016379">
    <property type="entry name" value="T3SS_Ca_resp_chp_LcrH/SycD_sub"/>
</dbReference>
<reference evidence="1" key="1">
    <citation type="submission" date="2022-11" db="EMBL/GenBank/DDBJ databases">
        <title>Robbsia betulipollinis sp. nov., isolated from pollen of birch (Betula pendula).</title>
        <authorList>
            <person name="Shi H."/>
            <person name="Ambika Manirajan B."/>
            <person name="Ratering S."/>
            <person name="Geissler-Plaum R."/>
            <person name="Schnell S."/>
        </authorList>
    </citation>
    <scope>NUCLEOTIDE SEQUENCE</scope>
    <source>
        <strain evidence="1">Bb-Pol-6</strain>
    </source>
</reference>
<evidence type="ECO:0000313" key="1">
    <source>
        <dbReference type="EMBL" id="MCY0387274.1"/>
    </source>
</evidence>
<comment type="caution">
    <text evidence="1">The sequence shown here is derived from an EMBL/GenBank/DDBJ whole genome shotgun (WGS) entry which is preliminary data.</text>
</comment>
<dbReference type="RefSeq" id="WP_267847028.1">
    <property type="nucleotide sequence ID" value="NZ_JAPMXC010000001.1"/>
</dbReference>
<dbReference type="InterPro" id="IPR005415">
    <property type="entry name" value="T3SS_Ca_resp_chp_LcrH/SycD"/>
</dbReference>
<organism evidence="1 2">
    <name type="scientific">Robbsia betulipollinis</name>
    <dbReference type="NCBI Taxonomy" id="2981849"/>
    <lineage>
        <taxon>Bacteria</taxon>
        <taxon>Pseudomonadati</taxon>
        <taxon>Pseudomonadota</taxon>
        <taxon>Betaproteobacteria</taxon>
        <taxon>Burkholderiales</taxon>
        <taxon>Burkholderiaceae</taxon>
        <taxon>Robbsia</taxon>
    </lineage>
</organism>
<dbReference type="InterPro" id="IPR011990">
    <property type="entry name" value="TPR-like_helical_dom_sf"/>
</dbReference>
<accession>A0ABT3ZL67</accession>
<name>A0ABT3ZL67_9BURK</name>
<evidence type="ECO:0000313" key="2">
    <source>
        <dbReference type="Proteomes" id="UP001082899"/>
    </source>
</evidence>
<gene>
    <name evidence="1" type="ORF">OVY01_08505</name>
</gene>
<dbReference type="Pfam" id="PF14559">
    <property type="entry name" value="TPR_19"/>
    <property type="match status" value="1"/>
</dbReference>
<sequence>MNAATLPGNDSRVETLARELPDLLAGGGTVGTLLGYPPERIEAAYGHARALYEEARYEDALSLFAFLSFNDHLAPRYHWGLGACAQVLGRHDEAMQAYGMLVAMDMSDPAPIYRIAECLLALGRRDEARETLDVVVALADEDTTEHRALRRRAQAMLALLKGDAAS</sequence>
<dbReference type="EMBL" id="JAPMXC010000001">
    <property type="protein sequence ID" value="MCY0387274.1"/>
    <property type="molecule type" value="Genomic_DNA"/>
</dbReference>
<dbReference type="PRINTS" id="PR01595">
    <property type="entry name" value="SYCDCHAPRONE"/>
</dbReference>
<dbReference type="SUPFAM" id="SSF48452">
    <property type="entry name" value="TPR-like"/>
    <property type="match status" value="1"/>
</dbReference>
<dbReference type="NCBIfam" id="TIGR02552">
    <property type="entry name" value="LcrH_SycD"/>
    <property type="match status" value="1"/>
</dbReference>
<dbReference type="Gene3D" id="1.25.40.10">
    <property type="entry name" value="Tetratricopeptide repeat domain"/>
    <property type="match status" value="1"/>
</dbReference>
<dbReference type="Proteomes" id="UP001082899">
    <property type="component" value="Unassembled WGS sequence"/>
</dbReference>
<dbReference type="PIRSF" id="PIRSF003165">
    <property type="entry name" value="Chaperone_SicA"/>
    <property type="match status" value="1"/>
</dbReference>
<protein>
    <submittedName>
        <fullName evidence="1">SycD/LcrH family type III secretion system chaperone</fullName>
    </submittedName>
</protein>